<sequence length="73" mass="8722">MQKLDHQISSLADFLEMGSVLAEDDYSLIQRGYRFIVVNPYLVFYRVIKETVIIHRILHGRRDYLRELFGSFE</sequence>
<dbReference type="Pfam" id="PF05016">
    <property type="entry name" value="ParE_toxin"/>
    <property type="match status" value="1"/>
</dbReference>
<accession>A0ABS7D958</accession>
<dbReference type="EMBL" id="JAHZIJ010000008">
    <property type="protein sequence ID" value="MBW7475703.1"/>
    <property type="molecule type" value="Genomic_DNA"/>
</dbReference>
<gene>
    <name evidence="2" type="ORF">K0T92_13195</name>
</gene>
<name>A0ABS7D958_9BACL</name>
<evidence type="ECO:0000313" key="3">
    <source>
        <dbReference type="Proteomes" id="UP000812277"/>
    </source>
</evidence>
<protein>
    <submittedName>
        <fullName evidence="2">Type II toxin-antitoxin system RelE/ParE family toxin</fullName>
    </submittedName>
</protein>
<keyword evidence="3" id="KW-1185">Reference proteome</keyword>
<proteinExistence type="predicted"/>
<dbReference type="InterPro" id="IPR007712">
    <property type="entry name" value="RelE/ParE_toxin"/>
</dbReference>
<evidence type="ECO:0000313" key="2">
    <source>
        <dbReference type="EMBL" id="MBW7475703.1"/>
    </source>
</evidence>
<keyword evidence="1" id="KW-1277">Toxin-antitoxin system</keyword>
<dbReference type="Gene3D" id="3.30.2310.20">
    <property type="entry name" value="RelE-like"/>
    <property type="match status" value="1"/>
</dbReference>
<comment type="caution">
    <text evidence="2">The sequence shown here is derived from an EMBL/GenBank/DDBJ whole genome shotgun (WGS) entry which is preliminary data.</text>
</comment>
<organism evidence="2 3">
    <name type="scientific">Paenibacillus oenotherae</name>
    <dbReference type="NCBI Taxonomy" id="1435645"/>
    <lineage>
        <taxon>Bacteria</taxon>
        <taxon>Bacillati</taxon>
        <taxon>Bacillota</taxon>
        <taxon>Bacilli</taxon>
        <taxon>Bacillales</taxon>
        <taxon>Paenibacillaceae</taxon>
        <taxon>Paenibacillus</taxon>
    </lineage>
</organism>
<dbReference type="Proteomes" id="UP000812277">
    <property type="component" value="Unassembled WGS sequence"/>
</dbReference>
<reference evidence="2 3" key="1">
    <citation type="submission" date="2021-07" db="EMBL/GenBank/DDBJ databases">
        <title>Paenibacillus radiodurans sp. nov., isolated from the southeastern edge of Tengger Desert.</title>
        <authorList>
            <person name="Zhang G."/>
        </authorList>
    </citation>
    <scope>NUCLEOTIDE SEQUENCE [LARGE SCALE GENOMIC DNA]</scope>
    <source>
        <strain evidence="2 3">DT7-4</strain>
    </source>
</reference>
<evidence type="ECO:0000256" key="1">
    <source>
        <dbReference type="ARBA" id="ARBA00022649"/>
    </source>
</evidence>
<dbReference type="InterPro" id="IPR035093">
    <property type="entry name" value="RelE/ParE_toxin_dom_sf"/>
</dbReference>